<gene>
    <name evidence="1" type="ORF">COLSTE_00400</name>
</gene>
<dbReference type="HOGENOM" id="CLU_143551_0_0_11"/>
<protein>
    <submittedName>
        <fullName evidence="1">Uncharacterized protein</fullName>
    </submittedName>
</protein>
<comment type="caution">
    <text evidence="1">The sequence shown here is derived from an EMBL/GenBank/DDBJ whole genome shotgun (WGS) entry which is preliminary data.</text>
</comment>
<evidence type="ECO:0000313" key="1">
    <source>
        <dbReference type="EMBL" id="EEA91394.1"/>
    </source>
</evidence>
<proteinExistence type="predicted"/>
<sequence>MQFRAAIDNALEANEVNSRTFRNFPIGCCDDASDLLAQYLLELGIRTNNVCGTFYSDSGEQQSHAWLCLDDNTYLDITGDQFKFHKEPLCFSTPVYLGPPTPFHDLFHIERVSPENGIDSFGEPAKSNLKQLYRTICLYL</sequence>
<dbReference type="EMBL" id="ABXJ01000022">
    <property type="protein sequence ID" value="EEA91394.1"/>
    <property type="molecule type" value="Genomic_DNA"/>
</dbReference>
<dbReference type="AlphaFoldDB" id="B6G8K9"/>
<dbReference type="Proteomes" id="UP000003560">
    <property type="component" value="Unassembled WGS sequence"/>
</dbReference>
<accession>B6G8K9</accession>
<reference evidence="1" key="1">
    <citation type="submission" date="2008-10" db="EMBL/GenBank/DDBJ databases">
        <title>Draft genome sequence of Collinsella stercoris (DSM 13279).</title>
        <authorList>
            <person name="Sudarsanam P."/>
            <person name="Ley R."/>
            <person name="Guruge J."/>
            <person name="Turnbaugh P.J."/>
            <person name="Mahowald M."/>
            <person name="Liep D."/>
            <person name="Gordon J."/>
        </authorList>
    </citation>
    <scope>NUCLEOTIDE SEQUENCE [LARGE SCALE GENOMIC DNA]</scope>
    <source>
        <strain evidence="1">DSM 13279</strain>
    </source>
</reference>
<keyword evidence="2" id="KW-1185">Reference proteome</keyword>
<name>B6G8K9_9ACTN</name>
<organism evidence="1 2">
    <name type="scientific">Collinsella stercoris DSM 13279</name>
    <dbReference type="NCBI Taxonomy" id="445975"/>
    <lineage>
        <taxon>Bacteria</taxon>
        <taxon>Bacillati</taxon>
        <taxon>Actinomycetota</taxon>
        <taxon>Coriobacteriia</taxon>
        <taxon>Coriobacteriales</taxon>
        <taxon>Coriobacteriaceae</taxon>
        <taxon>Collinsella</taxon>
    </lineage>
</organism>
<reference evidence="1" key="2">
    <citation type="submission" date="2008-10" db="EMBL/GenBank/DDBJ databases">
        <authorList>
            <person name="Fulton L."/>
            <person name="Clifton S."/>
            <person name="Fulton B."/>
            <person name="Xu J."/>
            <person name="Minx P."/>
            <person name="Pepin K.H."/>
            <person name="Johnson M."/>
            <person name="Thiruvilangam P."/>
            <person name="Bhonagiri V."/>
            <person name="Nash W.E."/>
            <person name="Mardis E.R."/>
            <person name="Wilson R.K."/>
        </authorList>
    </citation>
    <scope>NUCLEOTIDE SEQUENCE [LARGE SCALE GENOMIC DNA]</scope>
    <source>
        <strain evidence="1">DSM 13279</strain>
    </source>
</reference>
<dbReference type="eggNOG" id="ENOG5030SDX">
    <property type="taxonomic scope" value="Bacteria"/>
</dbReference>
<evidence type="ECO:0000313" key="2">
    <source>
        <dbReference type="Proteomes" id="UP000003560"/>
    </source>
</evidence>